<organism evidence="1 2">
    <name type="scientific">Hoylesella shahii DSM 15611 = JCM 12083</name>
    <dbReference type="NCBI Taxonomy" id="1122991"/>
    <lineage>
        <taxon>Bacteria</taxon>
        <taxon>Pseudomonadati</taxon>
        <taxon>Bacteroidota</taxon>
        <taxon>Bacteroidia</taxon>
        <taxon>Bacteroidales</taxon>
        <taxon>Prevotellaceae</taxon>
        <taxon>Hoylesella</taxon>
    </lineage>
</organism>
<comment type="caution">
    <text evidence="1">The sequence shown here is derived from an EMBL/GenBank/DDBJ whole genome shotgun (WGS) entry which is preliminary data.</text>
</comment>
<proteinExistence type="predicted"/>
<keyword evidence="2" id="KW-1185">Reference proteome</keyword>
<accession>A0A318I0C4</accession>
<evidence type="ECO:0000313" key="2">
    <source>
        <dbReference type="Proteomes" id="UP000248314"/>
    </source>
</evidence>
<gene>
    <name evidence="1" type="ORF">EJ73_01060</name>
</gene>
<dbReference type="Proteomes" id="UP000248314">
    <property type="component" value="Unassembled WGS sequence"/>
</dbReference>
<protein>
    <submittedName>
        <fullName evidence="1">Uncharacterized protein</fullName>
    </submittedName>
</protein>
<dbReference type="STRING" id="1122991.GCA_000613445_02637"/>
<evidence type="ECO:0000313" key="1">
    <source>
        <dbReference type="EMBL" id="PXX22786.1"/>
    </source>
</evidence>
<name>A0A318I0C4_9BACT</name>
<reference evidence="1 2" key="1">
    <citation type="submission" date="2018-05" db="EMBL/GenBank/DDBJ databases">
        <title>Genomic Encyclopedia of Type Strains, Phase I: the one thousand microbial genomes (KMG-I) project.</title>
        <authorList>
            <person name="Kyrpides N."/>
        </authorList>
    </citation>
    <scope>NUCLEOTIDE SEQUENCE [LARGE SCALE GENOMIC DNA]</scope>
    <source>
        <strain evidence="1 2">DSM 15611</strain>
    </source>
</reference>
<sequence>MEFKTILMNRQRFLHIVLAAFIQCSYGIMVHAQGFNAVEKIRNAYRVGDRMTGKQLLVGNVSSLLNDSVCDLSQTQAANERYTCRYGKGPNNAMVSRLEHGTRYFFEQKGDSLLIMGFENHLAKIDYDLPELWLKFPMHAGDSLSGLYHGCGLYGERWNVRKLGDYKTWAKLCPTMVLPEGDTLRNVLRLHTQRQVCTINSPARMPGDSLPHFTPDSIRWHLANNKGVLVENVYRWYVAGWRYPILEAYVTGGTQSQAPLFTTAFYYSPREQECLTDDNTNTLIRNAVTQQETNGHALADNDEDLDYKVLVDSERKTIRLTYNLERETHVRLILSDNAGIVYKTSERKDAQGKTHIQEIEYGTLPRGRYVLYINANGKRYAEKFKH</sequence>
<dbReference type="AlphaFoldDB" id="A0A318I0C4"/>
<dbReference type="EMBL" id="QJJX01000009">
    <property type="protein sequence ID" value="PXX22786.1"/>
    <property type="molecule type" value="Genomic_DNA"/>
</dbReference>